<gene>
    <name evidence="2" type="ORF">J3R30DRAFT_3290668</name>
</gene>
<evidence type="ECO:0000313" key="3">
    <source>
        <dbReference type="Proteomes" id="UP001150266"/>
    </source>
</evidence>
<proteinExistence type="predicted"/>
<name>A0A9W9ABB8_9AGAR</name>
<evidence type="ECO:0000313" key="2">
    <source>
        <dbReference type="EMBL" id="KAJ4478086.1"/>
    </source>
</evidence>
<evidence type="ECO:0000256" key="1">
    <source>
        <dbReference type="SAM" id="MobiDB-lite"/>
    </source>
</evidence>
<dbReference type="EMBL" id="JAOTPV010000009">
    <property type="protein sequence ID" value="KAJ4478086.1"/>
    <property type="molecule type" value="Genomic_DNA"/>
</dbReference>
<sequence length="246" mass="28197">MRIDVDLCGHYLIMWRRAEHLQNVVATLQILTSRLSDTNARMREYYEDHLPDIAELDTRIRAIAEVDLENANVLKISQATKTLWYEAEQFRVPDLWHIASPPRQKVLAMREKLFGTGGRRFPQGVHGAHGRFNRLQKTLDGRERLVDSEGKTESEVEEEQRVDGEGVFINSPKEDVEDIVEHPNIKPMWLLRFFTSWVANWRPSASVVATKGYEMHSSLTSPVVDHEGEEITVPSELVKPENAASL</sequence>
<reference evidence="2" key="1">
    <citation type="submission" date="2022-08" db="EMBL/GenBank/DDBJ databases">
        <title>A Global Phylogenomic Analysis of the Shiitake Genus Lentinula.</title>
        <authorList>
            <consortium name="DOE Joint Genome Institute"/>
            <person name="Sierra-Patev S."/>
            <person name="Min B."/>
            <person name="Naranjo-Ortiz M."/>
            <person name="Looney B."/>
            <person name="Konkel Z."/>
            <person name="Slot J.C."/>
            <person name="Sakamoto Y."/>
            <person name="Steenwyk J.L."/>
            <person name="Rokas A."/>
            <person name="Carro J."/>
            <person name="Camarero S."/>
            <person name="Ferreira P."/>
            <person name="Molpeceres G."/>
            <person name="Ruiz-Duenas F.J."/>
            <person name="Serrano A."/>
            <person name="Henrissat B."/>
            <person name="Drula E."/>
            <person name="Hughes K.W."/>
            <person name="Mata J.L."/>
            <person name="Ishikawa N.K."/>
            <person name="Vargas-Isla R."/>
            <person name="Ushijima S."/>
            <person name="Smith C.A."/>
            <person name="Ahrendt S."/>
            <person name="Andreopoulos W."/>
            <person name="He G."/>
            <person name="Labutti K."/>
            <person name="Lipzen A."/>
            <person name="Ng V."/>
            <person name="Riley R."/>
            <person name="Sandor L."/>
            <person name="Barry K."/>
            <person name="Martinez A.T."/>
            <person name="Xiao Y."/>
            <person name="Gibbons J.G."/>
            <person name="Terashima K."/>
            <person name="Grigoriev I.V."/>
            <person name="Hibbett D.S."/>
        </authorList>
    </citation>
    <scope>NUCLEOTIDE SEQUENCE</scope>
    <source>
        <strain evidence="2">JLM2183</strain>
    </source>
</reference>
<dbReference type="OrthoDB" id="19806at2759"/>
<dbReference type="AlphaFoldDB" id="A0A9W9ABB8"/>
<dbReference type="Proteomes" id="UP001150266">
    <property type="component" value="Unassembled WGS sequence"/>
</dbReference>
<organism evidence="2 3">
    <name type="scientific">Lentinula aciculospora</name>
    <dbReference type="NCBI Taxonomy" id="153920"/>
    <lineage>
        <taxon>Eukaryota</taxon>
        <taxon>Fungi</taxon>
        <taxon>Dikarya</taxon>
        <taxon>Basidiomycota</taxon>
        <taxon>Agaricomycotina</taxon>
        <taxon>Agaricomycetes</taxon>
        <taxon>Agaricomycetidae</taxon>
        <taxon>Agaricales</taxon>
        <taxon>Marasmiineae</taxon>
        <taxon>Omphalotaceae</taxon>
        <taxon>Lentinula</taxon>
    </lineage>
</organism>
<comment type="caution">
    <text evidence="2">The sequence shown here is derived from an EMBL/GenBank/DDBJ whole genome shotgun (WGS) entry which is preliminary data.</text>
</comment>
<keyword evidence="3" id="KW-1185">Reference proteome</keyword>
<protein>
    <submittedName>
        <fullName evidence="2">Uncharacterized protein</fullName>
    </submittedName>
</protein>
<feature type="region of interest" description="Disordered" evidence="1">
    <location>
        <begin position="143"/>
        <end position="162"/>
    </location>
</feature>
<accession>A0A9W9ABB8</accession>